<reference evidence="4 5" key="1">
    <citation type="journal article" date="2018" name="Gigascience">
        <title>Genomes of trombidid mites reveal novel predicted allergens and laterally-transferred genes associated with secondary metabolism.</title>
        <authorList>
            <person name="Dong X."/>
            <person name="Chaisiri K."/>
            <person name="Xia D."/>
            <person name="Armstrong S.D."/>
            <person name="Fang Y."/>
            <person name="Donnelly M.J."/>
            <person name="Kadowaki T."/>
            <person name="McGarry J.W."/>
            <person name="Darby A.C."/>
            <person name="Makepeace B.L."/>
        </authorList>
    </citation>
    <scope>NUCLEOTIDE SEQUENCE [LARGE SCALE GENOMIC DNA]</scope>
    <source>
        <strain evidence="4">UoL-UT</strain>
    </source>
</reference>
<protein>
    <recommendedName>
        <fullName evidence="2">Protein HTATIP2</fullName>
    </recommendedName>
</protein>
<dbReference type="AlphaFoldDB" id="A0A443SD36"/>
<dbReference type="PANTHER" id="PTHR14097">
    <property type="entry name" value="OXIDOREDUCTASE HTATIP2"/>
    <property type="match status" value="1"/>
</dbReference>
<feature type="domain" description="NAD(P)-binding" evidence="3">
    <location>
        <begin position="13"/>
        <end position="191"/>
    </location>
</feature>
<name>A0A443SD36_9ACAR</name>
<dbReference type="Pfam" id="PF13460">
    <property type="entry name" value="NAD_binding_10"/>
    <property type="match status" value="1"/>
</dbReference>
<gene>
    <name evidence="4" type="ORF">B4U80_08963</name>
</gene>
<organism evidence="4 5">
    <name type="scientific">Leptotrombidium deliense</name>
    <dbReference type="NCBI Taxonomy" id="299467"/>
    <lineage>
        <taxon>Eukaryota</taxon>
        <taxon>Metazoa</taxon>
        <taxon>Ecdysozoa</taxon>
        <taxon>Arthropoda</taxon>
        <taxon>Chelicerata</taxon>
        <taxon>Arachnida</taxon>
        <taxon>Acari</taxon>
        <taxon>Acariformes</taxon>
        <taxon>Trombidiformes</taxon>
        <taxon>Prostigmata</taxon>
        <taxon>Anystina</taxon>
        <taxon>Parasitengona</taxon>
        <taxon>Trombiculoidea</taxon>
        <taxon>Trombiculidae</taxon>
        <taxon>Leptotrombidium</taxon>
    </lineage>
</organism>
<comment type="subunit">
    <text evidence="1">Monomer. Forms homodimers during oxidative stress. Interacts (via N-terminus) with elongation factor EEF1A1 (via middle-region); the interaction is direct and competes with EEF1A1 binding to guanyl-nucleotide exchange factor EEF1B2, thereby inhibiting GDP for GTP exchange and reactivation of EEF1A1. Interacts with nuclear transport receptors XPO4, IPO5/RANBP5, IPO7, IPO9 and KPNB1 as well as GCN1L1/GCN1 and LRPPRC probably through their HEAT repeats. Binds NCOA5/CIA.</text>
</comment>
<dbReference type="Gene3D" id="3.40.50.720">
    <property type="entry name" value="NAD(P)-binding Rossmann-like Domain"/>
    <property type="match status" value="1"/>
</dbReference>
<dbReference type="STRING" id="299467.A0A443SD36"/>
<accession>A0A443SD36</accession>
<dbReference type="EMBL" id="NCKV01003704">
    <property type="protein sequence ID" value="RWS25442.1"/>
    <property type="molecule type" value="Genomic_DNA"/>
</dbReference>
<dbReference type="InterPro" id="IPR016040">
    <property type="entry name" value="NAD(P)-bd_dom"/>
</dbReference>
<dbReference type="GO" id="GO:0051170">
    <property type="term" value="P:import into nucleus"/>
    <property type="evidence" value="ECO:0007669"/>
    <property type="project" value="TreeGrafter"/>
</dbReference>
<dbReference type="InterPro" id="IPR036291">
    <property type="entry name" value="NAD(P)-bd_dom_sf"/>
</dbReference>
<proteinExistence type="predicted"/>
<dbReference type="GO" id="GO:0003824">
    <property type="term" value="F:catalytic activity"/>
    <property type="evidence" value="ECO:0007669"/>
    <property type="project" value="UniProtKB-ARBA"/>
</dbReference>
<keyword evidence="5" id="KW-1185">Reference proteome</keyword>
<evidence type="ECO:0000259" key="3">
    <source>
        <dbReference type="Pfam" id="PF13460"/>
    </source>
</evidence>
<dbReference type="VEuPathDB" id="VectorBase:LDEU006598"/>
<evidence type="ECO:0000256" key="1">
    <source>
        <dbReference type="ARBA" id="ARBA00093483"/>
    </source>
</evidence>
<evidence type="ECO:0000313" key="5">
    <source>
        <dbReference type="Proteomes" id="UP000288716"/>
    </source>
</evidence>
<dbReference type="SUPFAM" id="SSF51735">
    <property type="entry name" value="NAD(P)-binding Rossmann-fold domains"/>
    <property type="match status" value="1"/>
</dbReference>
<dbReference type="PANTHER" id="PTHR14097:SF7">
    <property type="entry name" value="OXIDOREDUCTASE HTATIP2"/>
    <property type="match status" value="1"/>
</dbReference>
<evidence type="ECO:0000313" key="4">
    <source>
        <dbReference type="EMBL" id="RWS25442.1"/>
    </source>
</evidence>
<dbReference type="OrthoDB" id="430436at2759"/>
<dbReference type="Proteomes" id="UP000288716">
    <property type="component" value="Unassembled WGS sequence"/>
</dbReference>
<comment type="caution">
    <text evidence="4">The sequence shown here is derived from an EMBL/GenBank/DDBJ whole genome shotgun (WGS) entry which is preliminary data.</text>
</comment>
<dbReference type="GO" id="GO:0005737">
    <property type="term" value="C:cytoplasm"/>
    <property type="evidence" value="ECO:0007669"/>
    <property type="project" value="TreeGrafter"/>
</dbReference>
<evidence type="ECO:0000256" key="2">
    <source>
        <dbReference type="ARBA" id="ARBA00093604"/>
    </source>
</evidence>
<sequence>MATTSNLSAVVIGATGAVGQSLVNQLLTNPQFSKVTTVGRRKLDSLQNVDTSKLNEVVVDMENMKSVKDEIGNNDVAFSCLGTTKAAAGSAEAFRHIDYDLNVEFANICKEKDIKCFNLVSSQMANANSWFFYMKTKGQAEEKIKEIGFPILNIFRPGLLDRKDKTRMGEKIAKCFVSSISVDTVAKAMINFSISQLNKADAAPVSVVDNAQIKQLASD</sequence>